<dbReference type="AlphaFoldDB" id="A0A7S4FT27"/>
<proteinExistence type="predicted"/>
<reference evidence="1" key="1">
    <citation type="submission" date="2021-01" db="EMBL/GenBank/DDBJ databases">
        <authorList>
            <person name="Corre E."/>
            <person name="Pelletier E."/>
            <person name="Niang G."/>
            <person name="Scheremetjew M."/>
            <person name="Finn R."/>
            <person name="Kale V."/>
            <person name="Holt S."/>
            <person name="Cochrane G."/>
            <person name="Meng A."/>
            <person name="Brown T."/>
            <person name="Cohen L."/>
        </authorList>
    </citation>
    <scope>NUCLEOTIDE SEQUENCE</scope>
    <source>
        <strain evidence="1">CCMP1594</strain>
    </source>
</reference>
<name>A0A7S4FT27_9EUGL</name>
<evidence type="ECO:0000313" key="1">
    <source>
        <dbReference type="EMBL" id="CAE0813877.1"/>
    </source>
</evidence>
<sequence>MCLGSAYQITSLVSRFTLLRLTSQVANFSSGQNPNRESYSANCRSRVFWQHQGFGVFSPTRTPQVEGGWCTEWAGDRSKEGYSALLSISWGAEYAEVLIGDLGPFSFSRHHVSPAAW</sequence>
<gene>
    <name evidence="1" type="ORF">EGYM00163_LOCUS25028</name>
</gene>
<accession>A0A7S4FT27</accession>
<dbReference type="EMBL" id="HBJA01071201">
    <property type="protein sequence ID" value="CAE0813877.1"/>
    <property type="molecule type" value="Transcribed_RNA"/>
</dbReference>
<organism evidence="1">
    <name type="scientific">Eutreptiella gymnastica</name>
    <dbReference type="NCBI Taxonomy" id="73025"/>
    <lineage>
        <taxon>Eukaryota</taxon>
        <taxon>Discoba</taxon>
        <taxon>Euglenozoa</taxon>
        <taxon>Euglenida</taxon>
        <taxon>Spirocuta</taxon>
        <taxon>Euglenophyceae</taxon>
        <taxon>Eutreptiales</taxon>
        <taxon>Eutreptiaceae</taxon>
        <taxon>Eutreptiella</taxon>
    </lineage>
</organism>
<protein>
    <submittedName>
        <fullName evidence="1">Uncharacterized protein</fullName>
    </submittedName>
</protein>